<proteinExistence type="predicted"/>
<dbReference type="RefSeq" id="WP_069215300.1">
    <property type="nucleotide sequence ID" value="NZ_CP016378.1"/>
</dbReference>
<accession>A0A1V3U3X0</accession>
<evidence type="ECO:0000313" key="3">
    <source>
        <dbReference type="Proteomes" id="UP000188947"/>
    </source>
</evidence>
<name>A0A1V3U3X0_ELIME</name>
<protein>
    <recommendedName>
        <fullName evidence="4">Tetratricopeptide repeat protein</fullName>
    </recommendedName>
</protein>
<feature type="signal peptide" evidence="1">
    <location>
        <begin position="1"/>
        <end position="18"/>
    </location>
</feature>
<dbReference type="OrthoDB" id="667778at2"/>
<dbReference type="InterPro" id="IPR011990">
    <property type="entry name" value="TPR-like_helical_dom_sf"/>
</dbReference>
<sequence length="253" mass="28493">MKKIIVFTLTFISVFILAQKVDNALQGYYKVKGEGSLYGSFNFDGNGKVLIGEMAHGDYFTRNDSLIIFPDKDIFIFKIKGNKLYGISTWVEKEVWELNKDTASVNNRKNPEASRKKAELLAQYYDKKKDQGDLAALFDTDFISFNTELCNKGLAKSCMDLFGAKMLEVTPGLLSGKDLSKKNIKPHPELLALAQKVIDLDEPEGHTILGSYLYAIGQTEKAEKEWDKAIEKGSRRAAQARALIEFQTELNEK</sequence>
<dbReference type="Proteomes" id="UP000188947">
    <property type="component" value="Unassembled WGS sequence"/>
</dbReference>
<evidence type="ECO:0000256" key="1">
    <source>
        <dbReference type="SAM" id="SignalP"/>
    </source>
</evidence>
<dbReference type="AlphaFoldDB" id="A0A1V3U3X0"/>
<keyword evidence="1" id="KW-0732">Signal</keyword>
<dbReference type="EMBL" id="MPOG01000001">
    <property type="protein sequence ID" value="OOH97723.1"/>
    <property type="molecule type" value="Genomic_DNA"/>
</dbReference>
<evidence type="ECO:0008006" key="4">
    <source>
        <dbReference type="Google" id="ProtNLM"/>
    </source>
</evidence>
<feature type="chain" id="PRO_5010718708" description="Tetratricopeptide repeat protein" evidence="1">
    <location>
        <begin position="19"/>
        <end position="253"/>
    </location>
</feature>
<evidence type="ECO:0000313" key="2">
    <source>
        <dbReference type="EMBL" id="OOH97723.1"/>
    </source>
</evidence>
<gene>
    <name evidence="2" type="ORF">BMF97_00165</name>
</gene>
<dbReference type="STRING" id="238.BBD35_03945"/>
<keyword evidence="3" id="KW-1185">Reference proteome</keyword>
<dbReference type="Gene3D" id="1.25.40.10">
    <property type="entry name" value="Tetratricopeptide repeat domain"/>
    <property type="match status" value="1"/>
</dbReference>
<dbReference type="eggNOG" id="ENOG5032GXJ">
    <property type="taxonomic scope" value="Bacteria"/>
</dbReference>
<comment type="caution">
    <text evidence="2">The sequence shown here is derived from an EMBL/GenBank/DDBJ whole genome shotgun (WGS) entry which is preliminary data.</text>
</comment>
<organism evidence="2 3">
    <name type="scientific">Elizabethkingia meningoseptica</name>
    <name type="common">Chryseobacterium meningosepticum</name>
    <dbReference type="NCBI Taxonomy" id="238"/>
    <lineage>
        <taxon>Bacteria</taxon>
        <taxon>Pseudomonadati</taxon>
        <taxon>Bacteroidota</taxon>
        <taxon>Flavobacteriia</taxon>
        <taxon>Flavobacteriales</taxon>
        <taxon>Weeksellaceae</taxon>
        <taxon>Elizabethkingia</taxon>
    </lineage>
</organism>
<reference evidence="2 3" key="1">
    <citation type="submission" date="2016-11" db="EMBL/GenBank/DDBJ databases">
        <title>Genome sequence and comparative genomic analysis of clinical strain Elizabethkingia meningoseptica 61421 PRCM.</title>
        <authorList>
            <person name="Wang M."/>
            <person name="Hu S."/>
            <person name="Cao L."/>
            <person name="Jiang T."/>
            <person name="Zhou Y."/>
            <person name="Ming D."/>
        </authorList>
    </citation>
    <scope>NUCLEOTIDE SEQUENCE [LARGE SCALE GENOMIC DNA]</scope>
    <source>
        <strain evidence="2 3">61421 PRCM</strain>
    </source>
</reference>